<evidence type="ECO:0000259" key="4">
    <source>
        <dbReference type="PROSITE" id="PS50932"/>
    </source>
</evidence>
<evidence type="ECO:0000256" key="1">
    <source>
        <dbReference type="ARBA" id="ARBA00023015"/>
    </source>
</evidence>
<evidence type="ECO:0000256" key="3">
    <source>
        <dbReference type="ARBA" id="ARBA00023163"/>
    </source>
</evidence>
<dbReference type="InterPro" id="IPR010982">
    <property type="entry name" value="Lambda_DNA-bd_dom_sf"/>
</dbReference>
<dbReference type="Gene3D" id="3.40.50.2300">
    <property type="match status" value="2"/>
</dbReference>
<protein>
    <submittedName>
        <fullName evidence="5">LacI family transcriptional regulator</fullName>
    </submittedName>
</protein>
<reference evidence="5" key="2">
    <citation type="submission" date="2021-04" db="EMBL/GenBank/DDBJ databases">
        <authorList>
            <person name="Gilroy R."/>
        </authorList>
    </citation>
    <scope>NUCLEOTIDE SEQUENCE</scope>
    <source>
        <strain evidence="5">CHK185-5351</strain>
    </source>
</reference>
<reference evidence="5" key="1">
    <citation type="journal article" date="2021" name="PeerJ">
        <title>Extensive microbial diversity within the chicken gut microbiome revealed by metagenomics and culture.</title>
        <authorList>
            <person name="Gilroy R."/>
            <person name="Ravi A."/>
            <person name="Getino M."/>
            <person name="Pursley I."/>
            <person name="Horton D.L."/>
            <person name="Alikhan N.F."/>
            <person name="Baker D."/>
            <person name="Gharbi K."/>
            <person name="Hall N."/>
            <person name="Watson M."/>
            <person name="Adriaenssens E.M."/>
            <person name="Foster-Nyarko E."/>
            <person name="Jarju S."/>
            <person name="Secka A."/>
            <person name="Antonio M."/>
            <person name="Oren A."/>
            <person name="Chaudhuri R.R."/>
            <person name="La Ragione R."/>
            <person name="Hildebrand F."/>
            <person name="Pallen M.J."/>
        </authorList>
    </citation>
    <scope>NUCLEOTIDE SEQUENCE</scope>
    <source>
        <strain evidence="5">CHK185-5351</strain>
    </source>
</reference>
<dbReference type="PANTHER" id="PTHR30146:SF109">
    <property type="entry name" value="HTH-TYPE TRANSCRIPTIONAL REGULATOR GALS"/>
    <property type="match status" value="1"/>
</dbReference>
<dbReference type="Pfam" id="PF00356">
    <property type="entry name" value="LacI"/>
    <property type="match status" value="1"/>
</dbReference>
<dbReference type="EMBL" id="DWWU01000014">
    <property type="protein sequence ID" value="HJC14846.1"/>
    <property type="molecule type" value="Genomic_DNA"/>
</dbReference>
<dbReference type="CDD" id="cd01392">
    <property type="entry name" value="HTH_LacI"/>
    <property type="match status" value="1"/>
</dbReference>
<dbReference type="InterPro" id="IPR046335">
    <property type="entry name" value="LacI/GalR-like_sensor"/>
</dbReference>
<dbReference type="PRINTS" id="PR00036">
    <property type="entry name" value="HTHLACI"/>
</dbReference>
<dbReference type="SUPFAM" id="SSF53822">
    <property type="entry name" value="Periplasmic binding protein-like I"/>
    <property type="match status" value="1"/>
</dbReference>
<sequence>MATLKDVAEKAGVSTATVSYALNNRKGKVSDEVAARIRAIAREMNYQPNMMAKALRSSRSNLIGVVVEDIATFQGSCLVKGINQYAGEHGYHLVLYDLGLMDKIGSNYSRIFEFQEEIQDTMNIFRSAGAGGMIFAATHDRDVTGLIRNDRPVVYAYGYSKNENDYMVGYDNYHISCEVVKQMVAKGHRRIGLISGTVDSMPTYQRLMGYQTALMEAGIRLDTELITSGNWSVVSGQEACRKLLELKEPPTAIFSMNDWMALGAMKELKRSGLRVPENVEIVGFDDTDVGDVSDPGLTSVQVPLVEIGRKAAELAIGLMEKKNIEEKKYELPCRLIVRESFTGTG</sequence>
<dbReference type="Pfam" id="PF13377">
    <property type="entry name" value="Peripla_BP_3"/>
    <property type="match status" value="1"/>
</dbReference>
<proteinExistence type="predicted"/>
<keyword evidence="1" id="KW-0805">Transcription regulation</keyword>
<dbReference type="Gene3D" id="1.10.260.40">
    <property type="entry name" value="lambda repressor-like DNA-binding domains"/>
    <property type="match status" value="1"/>
</dbReference>
<evidence type="ECO:0000313" key="5">
    <source>
        <dbReference type="EMBL" id="HJC14846.1"/>
    </source>
</evidence>
<keyword evidence="3" id="KW-0804">Transcription</keyword>
<keyword evidence="2" id="KW-0238">DNA-binding</keyword>
<dbReference type="GO" id="GO:0003700">
    <property type="term" value="F:DNA-binding transcription factor activity"/>
    <property type="evidence" value="ECO:0007669"/>
    <property type="project" value="TreeGrafter"/>
</dbReference>
<dbReference type="PANTHER" id="PTHR30146">
    <property type="entry name" value="LACI-RELATED TRANSCRIPTIONAL REPRESSOR"/>
    <property type="match status" value="1"/>
</dbReference>
<comment type="caution">
    <text evidence="5">The sequence shown here is derived from an EMBL/GenBank/DDBJ whole genome shotgun (WGS) entry which is preliminary data.</text>
</comment>
<dbReference type="InterPro" id="IPR028082">
    <property type="entry name" value="Peripla_BP_I"/>
</dbReference>
<dbReference type="SMART" id="SM00354">
    <property type="entry name" value="HTH_LACI"/>
    <property type="match status" value="1"/>
</dbReference>
<organism evidence="5 6">
    <name type="scientific">Candidatus Fusicatenibacter intestinigallinarum</name>
    <dbReference type="NCBI Taxonomy" id="2838598"/>
    <lineage>
        <taxon>Bacteria</taxon>
        <taxon>Bacillati</taxon>
        <taxon>Bacillota</taxon>
        <taxon>Clostridia</taxon>
        <taxon>Lachnospirales</taxon>
        <taxon>Lachnospiraceae</taxon>
        <taxon>Fusicatenibacter</taxon>
    </lineage>
</organism>
<dbReference type="InterPro" id="IPR000843">
    <property type="entry name" value="HTH_LacI"/>
</dbReference>
<dbReference type="GO" id="GO:0000976">
    <property type="term" value="F:transcription cis-regulatory region binding"/>
    <property type="evidence" value="ECO:0007669"/>
    <property type="project" value="TreeGrafter"/>
</dbReference>
<feature type="domain" description="HTH lacI-type" evidence="4">
    <location>
        <begin position="2"/>
        <end position="57"/>
    </location>
</feature>
<accession>A0A9D2SLD8</accession>
<dbReference type="SUPFAM" id="SSF47413">
    <property type="entry name" value="lambda repressor-like DNA-binding domains"/>
    <property type="match status" value="1"/>
</dbReference>
<dbReference type="Proteomes" id="UP000823849">
    <property type="component" value="Unassembled WGS sequence"/>
</dbReference>
<gene>
    <name evidence="5" type="ORF">H9705_03305</name>
</gene>
<dbReference type="PROSITE" id="PS00356">
    <property type="entry name" value="HTH_LACI_1"/>
    <property type="match status" value="1"/>
</dbReference>
<dbReference type="AlphaFoldDB" id="A0A9D2SLD8"/>
<evidence type="ECO:0000313" key="6">
    <source>
        <dbReference type="Proteomes" id="UP000823849"/>
    </source>
</evidence>
<dbReference type="CDD" id="cd06288">
    <property type="entry name" value="PBP1_sucrose_transcription_regulator"/>
    <property type="match status" value="1"/>
</dbReference>
<name>A0A9D2SLD8_9FIRM</name>
<dbReference type="PROSITE" id="PS50932">
    <property type="entry name" value="HTH_LACI_2"/>
    <property type="match status" value="1"/>
</dbReference>
<evidence type="ECO:0000256" key="2">
    <source>
        <dbReference type="ARBA" id="ARBA00023125"/>
    </source>
</evidence>